<sequence length="99" mass="11207">MNGHATNRFLVFRESEHWAVLGIKVQIVSMYGVALIDLYCVSSNKEAISGERCDSGAGHARERSTAQTRQGPQGRCQKCNVRLHAERGKQCFEIYHRQK</sequence>
<name>A0ABR3L0G1_TRISP</name>
<dbReference type="EMBL" id="JBEUSY010000080">
    <property type="protein sequence ID" value="KAL1245626.1"/>
    <property type="molecule type" value="Genomic_DNA"/>
</dbReference>
<reference evidence="2 3" key="1">
    <citation type="submission" date="2024-07" db="EMBL/GenBank/DDBJ databases">
        <title>Enhanced genomic and transcriptomic resources for Trichinella pseudospiralis and T. spiralis underpin the discovery of pronounced molecular differences between stages and species.</title>
        <authorList>
            <person name="Pasi K.K."/>
            <person name="La Rosa G."/>
            <person name="Gomez-Morales M.A."/>
            <person name="Tosini F."/>
            <person name="Sumanam S."/>
            <person name="Young N.D."/>
            <person name="Chang B.C."/>
            <person name="Robin G.B."/>
        </authorList>
    </citation>
    <scope>NUCLEOTIDE SEQUENCE [LARGE SCALE GENOMIC DNA]</scope>
    <source>
        <strain evidence="2">ISS534</strain>
    </source>
</reference>
<protein>
    <submittedName>
        <fullName evidence="2">Nucleolar complex protein</fullName>
    </submittedName>
</protein>
<evidence type="ECO:0000256" key="1">
    <source>
        <dbReference type="SAM" id="MobiDB-lite"/>
    </source>
</evidence>
<gene>
    <name evidence="2" type="ORF">TSPI_00599</name>
</gene>
<organism evidence="2 3">
    <name type="scientific">Trichinella spiralis</name>
    <name type="common">Trichina worm</name>
    <dbReference type="NCBI Taxonomy" id="6334"/>
    <lineage>
        <taxon>Eukaryota</taxon>
        <taxon>Metazoa</taxon>
        <taxon>Ecdysozoa</taxon>
        <taxon>Nematoda</taxon>
        <taxon>Enoplea</taxon>
        <taxon>Dorylaimia</taxon>
        <taxon>Trichinellida</taxon>
        <taxon>Trichinellidae</taxon>
        <taxon>Trichinella</taxon>
    </lineage>
</organism>
<proteinExistence type="predicted"/>
<comment type="caution">
    <text evidence="2">The sequence shown here is derived from an EMBL/GenBank/DDBJ whole genome shotgun (WGS) entry which is preliminary data.</text>
</comment>
<feature type="region of interest" description="Disordered" evidence="1">
    <location>
        <begin position="51"/>
        <end position="73"/>
    </location>
</feature>
<dbReference type="Proteomes" id="UP001558632">
    <property type="component" value="Unassembled WGS sequence"/>
</dbReference>
<feature type="compositionally biased region" description="Basic and acidic residues" evidence="1">
    <location>
        <begin position="51"/>
        <end position="64"/>
    </location>
</feature>
<accession>A0ABR3L0G1</accession>
<keyword evidence="3" id="KW-1185">Reference proteome</keyword>
<evidence type="ECO:0000313" key="3">
    <source>
        <dbReference type="Proteomes" id="UP001558632"/>
    </source>
</evidence>
<evidence type="ECO:0000313" key="2">
    <source>
        <dbReference type="EMBL" id="KAL1245626.1"/>
    </source>
</evidence>